<dbReference type="AlphaFoldDB" id="A0A7S3A0K5"/>
<evidence type="ECO:0000256" key="2">
    <source>
        <dbReference type="SAM" id="Phobius"/>
    </source>
</evidence>
<comment type="similarity">
    <text evidence="1">Belongs to the cytochrome b5 family. MAPR subfamily.</text>
</comment>
<feature type="transmembrane region" description="Helical" evidence="2">
    <location>
        <begin position="12"/>
        <end position="33"/>
    </location>
</feature>
<dbReference type="PANTHER" id="PTHR10281">
    <property type="entry name" value="MEMBRANE-ASSOCIATED PROGESTERONE RECEPTOR COMPONENT-RELATED"/>
    <property type="match status" value="1"/>
</dbReference>
<dbReference type="EMBL" id="HBHW01031650">
    <property type="protein sequence ID" value="CAE0056283.1"/>
    <property type="molecule type" value="Transcribed_RNA"/>
</dbReference>
<dbReference type="SMART" id="SM01117">
    <property type="entry name" value="Cyt-b5"/>
    <property type="match status" value="1"/>
</dbReference>
<dbReference type="InterPro" id="IPR036400">
    <property type="entry name" value="Cyt_B5-like_heme/steroid_sf"/>
</dbReference>
<evidence type="ECO:0000259" key="3">
    <source>
        <dbReference type="SMART" id="SM01117"/>
    </source>
</evidence>
<dbReference type="InterPro" id="IPR050577">
    <property type="entry name" value="MAPR/NEUFC/NENF-like"/>
</dbReference>
<evidence type="ECO:0000313" key="4">
    <source>
        <dbReference type="EMBL" id="CAE0056283.1"/>
    </source>
</evidence>
<proteinExistence type="inferred from homology"/>
<sequence length="159" mass="17137">MTQLVDLFSTSWTPILIALGLGIITLVLTKALLSKQQENPTAQAKMAEAAPLEKKDMTAAELAEYNGTARPEIYIAVTNIMDGKTSIFDMTSAKDFYGPGGPYGLFAGKNASHGLAKSSLDEKEVVGDVKALSDAEKDTLHGWYMKYASKYPQVGTLID</sequence>
<keyword evidence="2" id="KW-1133">Transmembrane helix</keyword>
<dbReference type="GO" id="GO:0016020">
    <property type="term" value="C:membrane"/>
    <property type="evidence" value="ECO:0007669"/>
    <property type="project" value="TreeGrafter"/>
</dbReference>
<keyword evidence="2" id="KW-0812">Transmembrane</keyword>
<evidence type="ECO:0000256" key="1">
    <source>
        <dbReference type="ARBA" id="ARBA00038357"/>
    </source>
</evidence>
<name>A0A7S3A0K5_9RHOD</name>
<keyword evidence="2" id="KW-0472">Membrane</keyword>
<dbReference type="GO" id="GO:0012505">
    <property type="term" value="C:endomembrane system"/>
    <property type="evidence" value="ECO:0007669"/>
    <property type="project" value="TreeGrafter"/>
</dbReference>
<dbReference type="Gene3D" id="3.10.120.10">
    <property type="entry name" value="Cytochrome b5-like heme/steroid binding domain"/>
    <property type="match status" value="1"/>
</dbReference>
<dbReference type="PANTHER" id="PTHR10281:SF76">
    <property type="entry name" value="CALCUTTA CUP-RELATED"/>
    <property type="match status" value="1"/>
</dbReference>
<protein>
    <recommendedName>
        <fullName evidence="3">Cytochrome b5 heme-binding domain-containing protein</fullName>
    </recommendedName>
</protein>
<reference evidence="4" key="1">
    <citation type="submission" date="2021-01" db="EMBL/GenBank/DDBJ databases">
        <authorList>
            <person name="Corre E."/>
            <person name="Pelletier E."/>
            <person name="Niang G."/>
            <person name="Scheremetjew M."/>
            <person name="Finn R."/>
            <person name="Kale V."/>
            <person name="Holt S."/>
            <person name="Cochrane G."/>
            <person name="Meng A."/>
            <person name="Brown T."/>
            <person name="Cohen L."/>
        </authorList>
    </citation>
    <scope>NUCLEOTIDE SEQUENCE</scope>
    <source>
        <strain evidence="4">CCMP 769</strain>
    </source>
</reference>
<feature type="domain" description="Cytochrome b5 heme-binding" evidence="3">
    <location>
        <begin position="57"/>
        <end position="158"/>
    </location>
</feature>
<organism evidence="4">
    <name type="scientific">Rhodosorus marinus</name>
    <dbReference type="NCBI Taxonomy" id="101924"/>
    <lineage>
        <taxon>Eukaryota</taxon>
        <taxon>Rhodophyta</taxon>
        <taxon>Stylonematophyceae</taxon>
        <taxon>Stylonematales</taxon>
        <taxon>Stylonemataceae</taxon>
        <taxon>Rhodosorus</taxon>
    </lineage>
</organism>
<gene>
    <name evidence="4" type="ORF">RMAR00112_LOCUS24329</name>
</gene>
<dbReference type="InterPro" id="IPR001199">
    <property type="entry name" value="Cyt_B5-like_heme/steroid-bd"/>
</dbReference>
<accession>A0A7S3A0K5</accession>
<dbReference type="SUPFAM" id="SSF55856">
    <property type="entry name" value="Cytochrome b5-like heme/steroid binding domain"/>
    <property type="match status" value="1"/>
</dbReference>